<dbReference type="Gene3D" id="2.60.40.1400">
    <property type="entry name" value="G protein-activated inward rectifier potassium channel 1"/>
    <property type="match status" value="1"/>
</dbReference>
<feature type="compositionally biased region" description="Basic residues" evidence="12">
    <location>
        <begin position="321"/>
        <end position="330"/>
    </location>
</feature>
<keyword evidence="9 13" id="KW-0472">Membrane</keyword>
<keyword evidence="10 11" id="KW-0407">Ion channel</keyword>
<evidence type="ECO:0000256" key="11">
    <source>
        <dbReference type="RuleBase" id="RU003822"/>
    </source>
</evidence>
<dbReference type="InterPro" id="IPR041647">
    <property type="entry name" value="IRK_C"/>
</dbReference>
<keyword evidence="8 11" id="KW-0406">Ion transport</keyword>
<feature type="region of interest" description="Disordered" evidence="12">
    <location>
        <begin position="301"/>
        <end position="333"/>
    </location>
</feature>
<protein>
    <recommendedName>
        <fullName evidence="15">Inward rectifier potassium channel C-terminal domain-containing protein</fullName>
    </recommendedName>
</protein>
<dbReference type="InterPro" id="IPR013518">
    <property type="entry name" value="K_chnl_inward-rec_Kir_cyto"/>
</dbReference>
<comment type="caution">
    <text evidence="16">The sequence shown here is derived from an EMBL/GenBank/DDBJ whole genome shotgun (WGS) entry which is preliminary data.</text>
</comment>
<evidence type="ECO:0000256" key="5">
    <source>
        <dbReference type="ARBA" id="ARBA00022882"/>
    </source>
</evidence>
<evidence type="ECO:0000256" key="10">
    <source>
        <dbReference type="ARBA" id="ARBA00023303"/>
    </source>
</evidence>
<evidence type="ECO:0000256" key="13">
    <source>
        <dbReference type="SAM" id="Phobius"/>
    </source>
</evidence>
<comment type="subcellular location">
    <subcellularLocation>
        <location evidence="1 11">Membrane</location>
        <topology evidence="1 11">Multi-pass membrane protein</topology>
    </subcellularLocation>
</comment>
<dbReference type="SUPFAM" id="SSF81296">
    <property type="entry name" value="E set domains"/>
    <property type="match status" value="1"/>
</dbReference>
<feature type="region of interest" description="Disordered" evidence="12">
    <location>
        <begin position="67"/>
        <end position="134"/>
    </location>
</feature>
<dbReference type="GO" id="GO:0034702">
    <property type="term" value="C:monoatomic ion channel complex"/>
    <property type="evidence" value="ECO:0007669"/>
    <property type="project" value="UniProtKB-KW"/>
</dbReference>
<feature type="compositionally biased region" description="Acidic residues" evidence="12">
    <location>
        <begin position="727"/>
        <end position="739"/>
    </location>
</feature>
<evidence type="ECO:0000256" key="4">
    <source>
        <dbReference type="ARBA" id="ARBA00022692"/>
    </source>
</evidence>
<name>A0A176VML4_MARPO</name>
<evidence type="ECO:0000259" key="15">
    <source>
        <dbReference type="Pfam" id="PF17655"/>
    </source>
</evidence>
<evidence type="ECO:0000313" key="17">
    <source>
        <dbReference type="Proteomes" id="UP000077202"/>
    </source>
</evidence>
<feature type="signal peptide" evidence="14">
    <location>
        <begin position="1"/>
        <end position="16"/>
    </location>
</feature>
<feature type="transmembrane region" description="Helical" evidence="13">
    <location>
        <begin position="866"/>
        <end position="889"/>
    </location>
</feature>
<evidence type="ECO:0000256" key="9">
    <source>
        <dbReference type="ARBA" id="ARBA00023136"/>
    </source>
</evidence>
<dbReference type="Pfam" id="PF17655">
    <property type="entry name" value="IRK_C"/>
    <property type="match status" value="1"/>
</dbReference>
<evidence type="ECO:0000256" key="12">
    <source>
        <dbReference type="SAM" id="MobiDB-lite"/>
    </source>
</evidence>
<reference evidence="16" key="1">
    <citation type="submission" date="2016-03" db="EMBL/GenBank/DDBJ databases">
        <title>Mechanisms controlling the formation of the plant cell surface in tip-growing cells are functionally conserved among land plants.</title>
        <authorList>
            <person name="Honkanen S."/>
            <person name="Jones V.A."/>
            <person name="Morieri G."/>
            <person name="Champion C."/>
            <person name="Hetherington A.J."/>
            <person name="Kelly S."/>
            <person name="Saint-Marcoux D."/>
            <person name="Proust H."/>
            <person name="Prescott H."/>
            <person name="Dolan L."/>
        </authorList>
    </citation>
    <scope>NUCLEOTIDE SEQUENCE [LARGE SCALE GENOMIC DNA]</scope>
    <source>
        <tissue evidence="16">Whole gametophyte</tissue>
    </source>
</reference>
<keyword evidence="5 11" id="KW-0851">Voltage-gated channel</keyword>
<feature type="domain" description="Inward rectifier potassium channel C-terminal" evidence="15">
    <location>
        <begin position="939"/>
        <end position="1048"/>
    </location>
</feature>
<dbReference type="InterPro" id="IPR014756">
    <property type="entry name" value="Ig_E-set"/>
</dbReference>
<evidence type="ECO:0000256" key="14">
    <source>
        <dbReference type="SAM" id="SignalP"/>
    </source>
</evidence>
<keyword evidence="7 13" id="KW-1133">Transmembrane helix</keyword>
<evidence type="ECO:0000256" key="7">
    <source>
        <dbReference type="ARBA" id="ARBA00022989"/>
    </source>
</evidence>
<gene>
    <name evidence="16" type="ORF">AXG93_1175s1100</name>
</gene>
<dbReference type="GO" id="GO:0005242">
    <property type="term" value="F:inward rectifier potassium channel activity"/>
    <property type="evidence" value="ECO:0007669"/>
    <property type="project" value="InterPro"/>
</dbReference>
<proteinExistence type="inferred from homology"/>
<feature type="region of interest" description="Disordered" evidence="12">
    <location>
        <begin position="727"/>
        <end position="746"/>
    </location>
</feature>
<dbReference type="GO" id="GO:0005886">
    <property type="term" value="C:plasma membrane"/>
    <property type="evidence" value="ECO:0007669"/>
    <property type="project" value="TreeGrafter"/>
</dbReference>
<keyword evidence="17" id="KW-1185">Reference proteome</keyword>
<evidence type="ECO:0000256" key="1">
    <source>
        <dbReference type="ARBA" id="ARBA00004141"/>
    </source>
</evidence>
<feature type="compositionally biased region" description="Basic residues" evidence="12">
    <location>
        <begin position="74"/>
        <end position="84"/>
    </location>
</feature>
<dbReference type="GO" id="GO:0034765">
    <property type="term" value="P:regulation of monoatomic ion transmembrane transport"/>
    <property type="evidence" value="ECO:0007669"/>
    <property type="project" value="TreeGrafter"/>
</dbReference>
<organism evidence="16 17">
    <name type="scientific">Marchantia polymorpha subsp. ruderalis</name>
    <dbReference type="NCBI Taxonomy" id="1480154"/>
    <lineage>
        <taxon>Eukaryota</taxon>
        <taxon>Viridiplantae</taxon>
        <taxon>Streptophyta</taxon>
        <taxon>Embryophyta</taxon>
        <taxon>Marchantiophyta</taxon>
        <taxon>Marchantiopsida</taxon>
        <taxon>Marchantiidae</taxon>
        <taxon>Marchantiales</taxon>
        <taxon>Marchantiaceae</taxon>
        <taxon>Marchantia</taxon>
    </lineage>
</organism>
<dbReference type="Proteomes" id="UP000077202">
    <property type="component" value="Unassembled WGS sequence"/>
</dbReference>
<feature type="compositionally biased region" description="Basic and acidic residues" evidence="12">
    <location>
        <begin position="101"/>
        <end position="112"/>
    </location>
</feature>
<keyword evidence="14" id="KW-0732">Signal</keyword>
<evidence type="ECO:0000256" key="8">
    <source>
        <dbReference type="ARBA" id="ARBA00023065"/>
    </source>
</evidence>
<keyword evidence="4 11" id="KW-0812">Transmembrane</keyword>
<evidence type="ECO:0000256" key="3">
    <source>
        <dbReference type="ARBA" id="ARBA00022538"/>
    </source>
</evidence>
<evidence type="ECO:0000313" key="16">
    <source>
        <dbReference type="EMBL" id="OAE22100.1"/>
    </source>
</evidence>
<sequence length="1060" mass="114763">MSSLSLLFILSPTITGYSRYSVVVPTRAEIGSSRPAVGLRLTGGGKDKGNSKLRKLVVAQAGIGRYSGAVHGSNTRRARRRRPTLRPDDFDGNSSADENEREARGLDDKLDGNFDPGMDGVVHDDGEPTPDLTDSHQRYLSELRMNQNDVERGYQTHACKRVEGGSTWVSIGTEGDLGYQRVDPVDVSTEVQDDRVVVSGLLVGNGRGAQESDSDGPGNGDRQKDESNRSSRGKKAKKGKVENGISESSAMLEEVEPVAATVVTNPELFPELLKVEQKLTPAFSPGSDQANPSVQLTENVLADEKDTSVSSNSDVSEKSKKQPRKSKKKSGLSFFQAAELPTDKGQVTVVDDEGEQPSIALRISLNETNCSEKEDNVHLQDNAAGIISTGTAIETEAVVKADTACEGRERNDISKDVLGTDSGIEECMTSPSASLELPVERSPRSGSMSMKEVFSEESFITVKLGETESVREHFGNEAELLANRAEGVGENDIHAEKKITDGNVQVGYIVQSGDGHTMNSVGEILYSTNSLQSSNDESLDMNFMTTQIGAAVLSLANEGENFLSTEAVSLPSAVVEQAVHVVSKVGELPAQVASQVVRLPAQVASKVVELPAAVVGQATQVGSVVVEQVVEILPDAVTEQVGQVVSQVVDLQTQVSDGVSLVTDQVLQFTQMMVDQVSEAGDSVVDQVNATAEQVAQVAESVTESVTSTANQVVEQVSAQVADIFSNDEDDESDSDDEFESYKTSDDPAFRGTRGLANFVILQEDQGVLSKIYDFYTYMLKQPLPKFAGAMFSAPIIVSLLFTLLYLPEFQGLAFDETARDFFAAAGGDAVTLQMSWRTVFQVFMFSLSLSTGLQPELAPLSPYTLVVANINALVAQLVFVFLSGAVFARLSQPAQPVRCSAVALVSTSPAQRKRKENAIKVLMTRYVLAGPQPCELVDVKVDLTYKYNTITRTGSYFRATQSLKLVRPEIAFLTHGMLVRHVIDNTSPLYQRTAEMLRKEDAVFVLSVVGLERSSMQSVFHVQHYCVCDDHVIWDAEFEDLFLINSKKTKPNAFNTTVT</sequence>
<feature type="transmembrane region" description="Helical" evidence="13">
    <location>
        <begin position="787"/>
        <end position="807"/>
    </location>
</feature>
<feature type="region of interest" description="Disordered" evidence="12">
    <location>
        <begin position="202"/>
        <end position="245"/>
    </location>
</feature>
<dbReference type="GO" id="GO:1990573">
    <property type="term" value="P:potassium ion import across plasma membrane"/>
    <property type="evidence" value="ECO:0007669"/>
    <property type="project" value="TreeGrafter"/>
</dbReference>
<evidence type="ECO:0000256" key="6">
    <source>
        <dbReference type="ARBA" id="ARBA00022958"/>
    </source>
</evidence>
<dbReference type="PANTHER" id="PTHR11767">
    <property type="entry name" value="INWARD RECTIFIER POTASSIUM CHANNEL"/>
    <property type="match status" value="1"/>
</dbReference>
<evidence type="ECO:0000256" key="2">
    <source>
        <dbReference type="ARBA" id="ARBA00022448"/>
    </source>
</evidence>
<dbReference type="PANTHER" id="PTHR11767:SF114">
    <property type="entry name" value="INWARD RECTIFIER POTASSIUM CHANNEL C-TERMINAL DOMAIN-CONTAINING PROTEIN"/>
    <property type="match status" value="1"/>
</dbReference>
<feature type="chain" id="PRO_5008051952" description="Inward rectifier potassium channel C-terminal domain-containing protein" evidence="14">
    <location>
        <begin position="17"/>
        <end position="1060"/>
    </location>
</feature>
<keyword evidence="3 11" id="KW-0633">Potassium transport</keyword>
<dbReference type="EMBL" id="LVLJ01003272">
    <property type="protein sequence ID" value="OAE22100.1"/>
    <property type="molecule type" value="Genomic_DNA"/>
</dbReference>
<keyword evidence="6 11" id="KW-0630">Potassium</keyword>
<accession>A0A176VML4</accession>
<dbReference type="AlphaFoldDB" id="A0A176VML4"/>
<comment type="similarity">
    <text evidence="11">Belongs to the inward rectifier-type potassium channel (TC 1.A.2.1) family.</text>
</comment>
<dbReference type="InterPro" id="IPR016449">
    <property type="entry name" value="K_chnl_inward-rec_Kir"/>
</dbReference>
<keyword evidence="2 11" id="KW-0813">Transport</keyword>